<sequence>MSDREETLRELAARLCEKEVVADAFVAKSFTDHHLLVDLEDGESMPTEIRELLAAHDLRGANAEYDTDADDPSFAGELEDGTRHQFVDTETRGDHQSYVVD</sequence>
<dbReference type="EMBL" id="CP101873">
    <property type="protein sequence ID" value="WMT10056.1"/>
    <property type="molecule type" value="Genomic_DNA"/>
</dbReference>
<dbReference type="AlphaFoldDB" id="A0AAF0PF78"/>
<organism evidence="1 2">
    <name type="scientific">Natrinema thermotolerans</name>
    <dbReference type="NCBI Taxonomy" id="121872"/>
    <lineage>
        <taxon>Archaea</taxon>
        <taxon>Methanobacteriati</taxon>
        <taxon>Methanobacteriota</taxon>
        <taxon>Stenosarchaea group</taxon>
        <taxon>Halobacteria</taxon>
        <taxon>Halobacteriales</taxon>
        <taxon>Natrialbaceae</taxon>
        <taxon>Natrinema</taxon>
    </lineage>
</organism>
<dbReference type="RefSeq" id="WP_049965217.1">
    <property type="nucleotide sequence ID" value="NZ_CP101873.1"/>
</dbReference>
<accession>A0AAF0PF78</accession>
<evidence type="ECO:0000313" key="1">
    <source>
        <dbReference type="EMBL" id="WMT10056.1"/>
    </source>
</evidence>
<dbReference type="GeneID" id="39862067"/>
<protein>
    <submittedName>
        <fullName evidence="1">Uncharacterized protein</fullName>
    </submittedName>
</protein>
<proteinExistence type="predicted"/>
<evidence type="ECO:0000313" key="2">
    <source>
        <dbReference type="Proteomes" id="UP001224926"/>
    </source>
</evidence>
<name>A0AAF0PF78_9EURY</name>
<dbReference type="GeneID" id="84214395"/>
<dbReference type="Proteomes" id="UP001224926">
    <property type="component" value="Chromosome"/>
</dbReference>
<keyword evidence="2" id="KW-1185">Reference proteome</keyword>
<reference evidence="1 2" key="1">
    <citation type="submission" date="2022-07" db="EMBL/GenBank/DDBJ databases">
        <title>Two temperate virus in Haloterrigena jeotgali A29.</title>
        <authorList>
            <person name="Deng X."/>
        </authorList>
    </citation>
    <scope>NUCLEOTIDE SEQUENCE [LARGE SCALE GENOMIC DNA]</scope>
    <source>
        <strain evidence="1 2">A29</strain>
    </source>
</reference>
<gene>
    <name evidence="1" type="ORF">NP511_10600</name>
</gene>